<sequence length="269" mass="31973">MGNKIKYLILSSFFMMAVAEGQVYLPAFRIEIWRDTLCIEEPMVLKCWLVNNNNVPIKVWDKMAVSLITYGYINFYLISKKDTTQYKIGIHDNSRQLPSFEIPAIDSLYWYSILAWHNFVCTPIRNLSPGQFEIYGEYMLTVKDILADSFCFPVIRSNEVSFYAVGIPDSERTIYDEWIPLTHDYFWWGERFERCWVRKDYNETCKRVAETKSRFAIYAHYIYCKSTGDKKAMQEFLNKYPQAPLSEMVEFMLDRDKARKKYPFNAFAR</sequence>
<organism evidence="1">
    <name type="scientific">candidate division WOR-3 bacterium</name>
    <dbReference type="NCBI Taxonomy" id="2052148"/>
    <lineage>
        <taxon>Bacteria</taxon>
        <taxon>Bacteria division WOR-3</taxon>
    </lineage>
</organism>
<proteinExistence type="predicted"/>
<protein>
    <submittedName>
        <fullName evidence="1">Uncharacterized protein</fullName>
    </submittedName>
</protein>
<dbReference type="AlphaFoldDB" id="A0A7V0Z5N8"/>
<gene>
    <name evidence="1" type="ORF">ENP86_05965</name>
</gene>
<evidence type="ECO:0000313" key="1">
    <source>
        <dbReference type="EMBL" id="HDY59080.1"/>
    </source>
</evidence>
<comment type="caution">
    <text evidence="1">The sequence shown here is derived from an EMBL/GenBank/DDBJ whole genome shotgun (WGS) entry which is preliminary data.</text>
</comment>
<reference evidence="1" key="1">
    <citation type="journal article" date="2020" name="mSystems">
        <title>Genome- and Community-Level Interaction Insights into Carbon Utilization and Element Cycling Functions of Hydrothermarchaeota in Hydrothermal Sediment.</title>
        <authorList>
            <person name="Zhou Z."/>
            <person name="Liu Y."/>
            <person name="Xu W."/>
            <person name="Pan J."/>
            <person name="Luo Z.H."/>
            <person name="Li M."/>
        </authorList>
    </citation>
    <scope>NUCLEOTIDE SEQUENCE [LARGE SCALE GENOMIC DNA]</scope>
    <source>
        <strain evidence="1">SpSt-258</strain>
    </source>
</reference>
<name>A0A7V0Z5N8_UNCW3</name>
<accession>A0A7V0Z5N8</accession>
<dbReference type="EMBL" id="DSKY01000014">
    <property type="protein sequence ID" value="HDY59080.1"/>
    <property type="molecule type" value="Genomic_DNA"/>
</dbReference>